<gene>
    <name evidence="3" type="ORF">C5E45_20290</name>
</gene>
<reference evidence="3 4" key="1">
    <citation type="submission" date="2018-02" db="EMBL/GenBank/DDBJ databases">
        <title>8 Nocardia nova and 1 Nocardia cyriacigeorgica strain used for evolution to TMP-SMX.</title>
        <authorList>
            <person name="Mehta H."/>
            <person name="Weng J."/>
            <person name="Shamoo Y."/>
        </authorList>
    </citation>
    <scope>NUCLEOTIDE SEQUENCE [LARGE SCALE GENOMIC DNA]</scope>
    <source>
        <strain evidence="3 4">MDA3139</strain>
    </source>
</reference>
<evidence type="ECO:0000313" key="3">
    <source>
        <dbReference type="EMBL" id="PPJ36392.1"/>
    </source>
</evidence>
<dbReference type="Pfam" id="PF25164">
    <property type="entry name" value="CoiA_N"/>
    <property type="match status" value="1"/>
</dbReference>
<proteinExistence type="predicted"/>
<organism evidence="3 4">
    <name type="scientific">Nocardia nova</name>
    <dbReference type="NCBI Taxonomy" id="37330"/>
    <lineage>
        <taxon>Bacteria</taxon>
        <taxon>Bacillati</taxon>
        <taxon>Actinomycetota</taxon>
        <taxon>Actinomycetes</taxon>
        <taxon>Mycobacteriales</taxon>
        <taxon>Nocardiaceae</taxon>
        <taxon>Nocardia</taxon>
    </lineage>
</organism>
<dbReference type="InterPro" id="IPR057253">
    <property type="entry name" value="CoiA-like_N"/>
</dbReference>
<dbReference type="EMBL" id="PSZC01000014">
    <property type="protein sequence ID" value="PPJ36392.1"/>
    <property type="molecule type" value="Genomic_DNA"/>
</dbReference>
<evidence type="ECO:0000313" key="4">
    <source>
        <dbReference type="Proteomes" id="UP000239874"/>
    </source>
</evidence>
<dbReference type="Proteomes" id="UP000239874">
    <property type="component" value="Unassembled WGS sequence"/>
</dbReference>
<name>A0A2S6AMD9_9NOCA</name>
<feature type="region of interest" description="Disordered" evidence="1">
    <location>
        <begin position="229"/>
        <end position="276"/>
    </location>
</feature>
<dbReference type="AlphaFoldDB" id="A0A2S6AMD9"/>
<sequence length="324" mass="35448">MRDMRLVQTAVVGHRKSDDPVLMPFDTLEALALRAALANRSLWCGHLLGGCGKQLTMRIGAIKIPHFAHHPDSRSGSVECRRANLDASSADHLYINRGLTRLLRHHGLQPGGTRFDGQFASGGGCQRLTLDIPHGDGAIVVALRGVNLDTWRDEEDELLRRRSWVNWLFGPGLRAPADLLDRDGRSFHLRFENRPAGRTLLVGAQVTGQPTEWTELERSRIDKAGFSTPYSRALRSPHPESTASAPIPAVDPVPGIEAAPAGSDRETSAAASSGSSAYQSVVELEDGSEVALVELRSLLGRLSRRYGFLNQRDKAFVCMITRAH</sequence>
<evidence type="ECO:0000259" key="2">
    <source>
        <dbReference type="Pfam" id="PF25164"/>
    </source>
</evidence>
<comment type="caution">
    <text evidence="3">The sequence shown here is derived from an EMBL/GenBank/DDBJ whole genome shotgun (WGS) entry which is preliminary data.</text>
</comment>
<accession>A0A2S6AMD9</accession>
<protein>
    <recommendedName>
        <fullName evidence="2">Competence protein CoiA-like N-terminal domain-containing protein</fullName>
    </recommendedName>
</protein>
<feature type="domain" description="Competence protein CoiA-like N-terminal" evidence="2">
    <location>
        <begin position="50"/>
        <end position="74"/>
    </location>
</feature>
<evidence type="ECO:0000256" key="1">
    <source>
        <dbReference type="SAM" id="MobiDB-lite"/>
    </source>
</evidence>